<comment type="pathway">
    <text evidence="2">Carbohydrate metabolism; tricarboxylic acid cycle; isocitrate from oxaloacetate: step 2/2.</text>
</comment>
<dbReference type="STRING" id="1172194.WQQ_44850"/>
<dbReference type="InterPro" id="IPR018136">
    <property type="entry name" value="Aconitase_4Fe-4S_BS"/>
</dbReference>
<keyword evidence="4 10" id="KW-0004">4Fe-4S</keyword>
<evidence type="ECO:0000259" key="11">
    <source>
        <dbReference type="Pfam" id="PF00330"/>
    </source>
</evidence>
<dbReference type="NCBIfam" id="NF009520">
    <property type="entry name" value="PRK12881.1"/>
    <property type="match status" value="1"/>
</dbReference>
<evidence type="ECO:0000256" key="4">
    <source>
        <dbReference type="ARBA" id="ARBA00022485"/>
    </source>
</evidence>
<dbReference type="PROSITE" id="PS00450">
    <property type="entry name" value="ACONITASE_1"/>
    <property type="match status" value="1"/>
</dbReference>
<protein>
    <recommendedName>
        <fullName evidence="10">Aconitate hydratase</fullName>
        <shortName evidence="10">Aconitase</shortName>
        <ecNumber evidence="10">4.2.1.3</ecNumber>
    </recommendedName>
</protein>
<comment type="similarity">
    <text evidence="3 10">Belongs to the aconitase/IPM isomerase family.</text>
</comment>
<dbReference type="GO" id="GO:0051539">
    <property type="term" value="F:4 iron, 4 sulfur cluster binding"/>
    <property type="evidence" value="ECO:0007669"/>
    <property type="project" value="UniProtKB-KW"/>
</dbReference>
<evidence type="ECO:0000256" key="2">
    <source>
        <dbReference type="ARBA" id="ARBA00004717"/>
    </source>
</evidence>
<gene>
    <name evidence="13" type="ORF">WQQ_44850</name>
</gene>
<dbReference type="RefSeq" id="WP_007187420.1">
    <property type="nucleotide sequence ID" value="NZ_AKGD01000004.1"/>
</dbReference>
<dbReference type="InterPro" id="IPR000573">
    <property type="entry name" value="AconitaseA/IPMdHydase_ssu_swvl"/>
</dbReference>
<evidence type="ECO:0000256" key="6">
    <source>
        <dbReference type="ARBA" id="ARBA00023004"/>
    </source>
</evidence>
<dbReference type="Pfam" id="PF00694">
    <property type="entry name" value="Aconitase_C"/>
    <property type="match status" value="1"/>
</dbReference>
<dbReference type="GO" id="GO:0003994">
    <property type="term" value="F:aconitate hydratase activity"/>
    <property type="evidence" value="ECO:0007669"/>
    <property type="project" value="UniProtKB-EC"/>
</dbReference>
<comment type="caution">
    <text evidence="13">The sequence shown here is derived from an EMBL/GenBank/DDBJ whole genome shotgun (WGS) entry which is preliminary data.</text>
</comment>
<dbReference type="NCBIfam" id="TIGR01341">
    <property type="entry name" value="aconitase_1"/>
    <property type="match status" value="1"/>
</dbReference>
<dbReference type="InterPro" id="IPR044137">
    <property type="entry name" value="AcnA_IRP_Swivel"/>
</dbReference>
<dbReference type="FunFam" id="3.20.19.10:FF:000001">
    <property type="entry name" value="Aconitate hydratase"/>
    <property type="match status" value="1"/>
</dbReference>
<dbReference type="PRINTS" id="PR00415">
    <property type="entry name" value="ACONITASE"/>
</dbReference>
<dbReference type="CDD" id="cd01580">
    <property type="entry name" value="AcnA_IRP_Swivel"/>
    <property type="match status" value="1"/>
</dbReference>
<dbReference type="PATRIC" id="fig|1172194.4.peg.4349"/>
<comment type="cofactor">
    <cofactor evidence="1">
        <name>[4Fe-4S] cluster</name>
        <dbReference type="ChEBI" id="CHEBI:49883"/>
    </cofactor>
</comment>
<dbReference type="SUPFAM" id="SSF53732">
    <property type="entry name" value="Aconitase iron-sulfur domain"/>
    <property type="match status" value="1"/>
</dbReference>
<evidence type="ECO:0000313" key="13">
    <source>
        <dbReference type="EMBL" id="EIT68050.1"/>
    </source>
</evidence>
<evidence type="ECO:0000256" key="10">
    <source>
        <dbReference type="RuleBase" id="RU361275"/>
    </source>
</evidence>
<dbReference type="SUPFAM" id="SSF52016">
    <property type="entry name" value="LeuD/IlvD-like"/>
    <property type="match status" value="1"/>
</dbReference>
<dbReference type="FunFam" id="3.30.499.10:FF:000002">
    <property type="entry name" value="Aconitate hydratase"/>
    <property type="match status" value="1"/>
</dbReference>
<dbReference type="PROSITE" id="PS01244">
    <property type="entry name" value="ACONITASE_2"/>
    <property type="match status" value="1"/>
</dbReference>
<dbReference type="PANTHER" id="PTHR11670">
    <property type="entry name" value="ACONITASE/IRON-RESPONSIVE ELEMENT FAMILY MEMBER"/>
    <property type="match status" value="1"/>
</dbReference>
<keyword evidence="7 10" id="KW-0411">Iron-sulfur</keyword>
<dbReference type="InterPro" id="IPR006249">
    <property type="entry name" value="Aconitase/IRP2"/>
</dbReference>
<dbReference type="NCBIfam" id="NF006757">
    <property type="entry name" value="PRK09277.1"/>
    <property type="match status" value="1"/>
</dbReference>
<dbReference type="OrthoDB" id="9764318at2"/>
<evidence type="ECO:0000313" key="14">
    <source>
        <dbReference type="Proteomes" id="UP000003704"/>
    </source>
</evidence>
<name>I8T2C5_9GAMM</name>
<dbReference type="InterPro" id="IPR015931">
    <property type="entry name" value="Acnase/IPM_dHydase_lsu_aba_1/3"/>
</dbReference>
<dbReference type="Gene3D" id="3.20.19.10">
    <property type="entry name" value="Aconitase, domain 4"/>
    <property type="match status" value="1"/>
</dbReference>
<feature type="domain" description="Aconitase A/isopropylmalate dehydratase small subunit swivel" evidence="12">
    <location>
        <begin position="686"/>
        <end position="817"/>
    </location>
</feature>
<evidence type="ECO:0000259" key="12">
    <source>
        <dbReference type="Pfam" id="PF00694"/>
    </source>
</evidence>
<proteinExistence type="inferred from homology"/>
<dbReference type="InterPro" id="IPR036008">
    <property type="entry name" value="Aconitase_4Fe-4S_dom"/>
</dbReference>
<dbReference type="GO" id="GO:0046872">
    <property type="term" value="F:metal ion binding"/>
    <property type="evidence" value="ECO:0007669"/>
    <property type="project" value="UniProtKB-KW"/>
</dbReference>
<dbReference type="EMBL" id="AKGD01000004">
    <property type="protein sequence ID" value="EIT68050.1"/>
    <property type="molecule type" value="Genomic_DNA"/>
</dbReference>
<dbReference type="Pfam" id="PF00330">
    <property type="entry name" value="Aconitase"/>
    <property type="match status" value="1"/>
</dbReference>
<sequence length="888" mass="96208">MTDSFKTKAQLKVGSKTYTYYNLKALEPQFKLSRLPYSIKVLLEQLLRHEDGVNTTKTDIEALAGADFKALPNKDINFTPARVVLQDFTGVPCVVDLAAMRDAMKSLGGDMGKVNPLCPVELVIDHSVMIDHYGSKEALDLNAKIEFKRNEERYNFLRWGQEALQNFKAVPPDTGIVHQVNIEYLARVVFENDDGVLYPDSCFGTDSHTTMVNGIGVLGWGVGGIEAEAAMLGQPSSMLIPEVIGVRVTGKLAEGATATDLVLTVTELLRKRGVVEKFVEFFGPAIANLSASDRNTIGNMAPEYGATCGIFPIDVETLNYLRLTGRSEEHIAVVEAYAKAQGMWWTPEQPEAEYTDVLHLDLGSIKPSLAGPKRPQDRVLLTDVKANFRKAFEAEQKARPSKGPAKVHHKDQDFELKDGAVVIAAITSCTNTSNPNVLIGAGLLAQKARALGLKSKPWVKTSLAPGSLAVTEYLKKANLLEDLEHLGFFVSAYGCTTCIGNSGPLDEPIGKAINDNTLSVSAVLSGNRNFEGRVHQDVRMNYLASPPLVVAYAIAGSTDIDLSSEPLGKGSNGQDVFLKDIWPSNAEIQAVVAKAVTSELFKKSYADVLKGDERWQSIRVTRSETYPWNPKSTYIANPPYFVGMTKTPPGIPTIQGARVLAVLGDSITTDHISPAGDIKKDGPAGKFLEAHGVAKADFNSFGSRRGNHEIMMRGTFANTRIRNQMTPGVEGGVSKYIGKDGQAGPVEPIYDVAMKHVADGTPQVVLAGKEYGTGSSRDWAAKGTILLGVKAVISESFERIHRSNLVGMGVLPLNFVNGESAQSLGLDGTEVFDFDGLVNGATEVSVTATKADGSKVQFKAKVRINTPKEWEYYENGGVLQYMLRQMAA</sequence>
<comment type="function">
    <text evidence="10">Catalyzes the isomerization of citrate to isocitrate via cis-aconitate.</text>
</comment>
<dbReference type="EC" id="4.2.1.3" evidence="10"/>
<evidence type="ECO:0000256" key="9">
    <source>
        <dbReference type="ARBA" id="ARBA00023501"/>
    </source>
</evidence>
<keyword evidence="5" id="KW-0479">Metal-binding</keyword>
<evidence type="ECO:0000256" key="8">
    <source>
        <dbReference type="ARBA" id="ARBA00023239"/>
    </source>
</evidence>
<comment type="catalytic activity">
    <reaction evidence="9 10">
        <text>citrate = D-threo-isocitrate</text>
        <dbReference type="Rhea" id="RHEA:10336"/>
        <dbReference type="ChEBI" id="CHEBI:15562"/>
        <dbReference type="ChEBI" id="CHEBI:16947"/>
        <dbReference type="EC" id="4.2.1.3"/>
    </reaction>
</comment>
<evidence type="ECO:0000256" key="3">
    <source>
        <dbReference type="ARBA" id="ARBA00007185"/>
    </source>
</evidence>
<dbReference type="UniPathway" id="UPA00223">
    <property type="reaction ID" value="UER00718"/>
</dbReference>
<dbReference type="InterPro" id="IPR015928">
    <property type="entry name" value="Aconitase/3IPM_dehydase_swvl"/>
</dbReference>
<evidence type="ECO:0000256" key="7">
    <source>
        <dbReference type="ARBA" id="ARBA00023014"/>
    </source>
</evidence>
<dbReference type="Proteomes" id="UP000003704">
    <property type="component" value="Unassembled WGS sequence"/>
</dbReference>
<dbReference type="InterPro" id="IPR001030">
    <property type="entry name" value="Acoase/IPM_deHydtase_lsu_aba"/>
</dbReference>
<evidence type="ECO:0000256" key="1">
    <source>
        <dbReference type="ARBA" id="ARBA00001966"/>
    </source>
</evidence>
<dbReference type="CDD" id="cd01586">
    <property type="entry name" value="AcnA_IRP"/>
    <property type="match status" value="1"/>
</dbReference>
<keyword evidence="8 10" id="KW-0456">Lyase</keyword>
<keyword evidence="14" id="KW-1185">Reference proteome</keyword>
<dbReference type="AlphaFoldDB" id="I8T2C5"/>
<dbReference type="Gene3D" id="6.10.190.10">
    <property type="match status" value="1"/>
</dbReference>
<accession>I8T2C5</accession>
<dbReference type="Gene3D" id="3.30.499.10">
    <property type="entry name" value="Aconitase, domain 3"/>
    <property type="match status" value="2"/>
</dbReference>
<feature type="domain" description="Aconitase/3-isopropylmalate dehydratase large subunit alpha/beta/alpha" evidence="11">
    <location>
        <begin position="74"/>
        <end position="556"/>
    </location>
</feature>
<organism evidence="13 14">
    <name type="scientific">Hydrocarboniphaga effusa AP103</name>
    <dbReference type="NCBI Taxonomy" id="1172194"/>
    <lineage>
        <taxon>Bacteria</taxon>
        <taxon>Pseudomonadati</taxon>
        <taxon>Pseudomonadota</taxon>
        <taxon>Gammaproteobacteria</taxon>
        <taxon>Nevskiales</taxon>
        <taxon>Nevskiaceae</taxon>
        <taxon>Hydrocarboniphaga</taxon>
    </lineage>
</organism>
<dbReference type="GO" id="GO:0006099">
    <property type="term" value="P:tricarboxylic acid cycle"/>
    <property type="evidence" value="ECO:0007669"/>
    <property type="project" value="UniProtKB-UniPathway"/>
</dbReference>
<keyword evidence="6 10" id="KW-0408">Iron</keyword>
<reference evidence="13 14" key="1">
    <citation type="journal article" date="2012" name="J. Bacteriol.">
        <title>Genome Sequence of n-Alkane-Degrading Hydrocarboniphaga effusa Strain AP103T (ATCC BAA-332T).</title>
        <authorList>
            <person name="Chang H.K."/>
            <person name="Zylstra G.J."/>
            <person name="Chae J.C."/>
        </authorList>
    </citation>
    <scope>NUCLEOTIDE SEQUENCE [LARGE SCALE GENOMIC DNA]</scope>
    <source>
        <strain evidence="13 14">AP103</strain>
    </source>
</reference>
<evidence type="ECO:0000256" key="5">
    <source>
        <dbReference type="ARBA" id="ARBA00022723"/>
    </source>
</evidence>